<evidence type="ECO:0000313" key="2">
    <source>
        <dbReference type="Proteomes" id="UP001148313"/>
    </source>
</evidence>
<organism evidence="1 2">
    <name type="scientific">Hoeflea poritis</name>
    <dbReference type="NCBI Taxonomy" id="2993659"/>
    <lineage>
        <taxon>Bacteria</taxon>
        <taxon>Pseudomonadati</taxon>
        <taxon>Pseudomonadota</taxon>
        <taxon>Alphaproteobacteria</taxon>
        <taxon>Hyphomicrobiales</taxon>
        <taxon>Rhizobiaceae</taxon>
        <taxon>Hoeflea</taxon>
    </lineage>
</organism>
<proteinExistence type="predicted"/>
<dbReference type="EMBL" id="JAPJZH010000009">
    <property type="protein sequence ID" value="MDA4846746.1"/>
    <property type="molecule type" value="Genomic_DNA"/>
</dbReference>
<dbReference type="SUPFAM" id="SSF53448">
    <property type="entry name" value="Nucleotide-diphospho-sugar transferases"/>
    <property type="match status" value="1"/>
</dbReference>
<name>A0ABT4VPY7_9HYPH</name>
<evidence type="ECO:0000313" key="1">
    <source>
        <dbReference type="EMBL" id="MDA4846746.1"/>
    </source>
</evidence>
<evidence type="ECO:0008006" key="3">
    <source>
        <dbReference type="Google" id="ProtNLM"/>
    </source>
</evidence>
<accession>A0ABT4VPY7</accession>
<dbReference type="Proteomes" id="UP001148313">
    <property type="component" value="Unassembled WGS sequence"/>
</dbReference>
<reference evidence="1" key="1">
    <citation type="submission" date="2022-11" db="EMBL/GenBank/DDBJ databases">
        <title>Hoeflea poritis sp. nov., isolated from scleractinian coral Porites lutea.</title>
        <authorList>
            <person name="Zhang G."/>
            <person name="Wei Q."/>
            <person name="Cai L."/>
        </authorList>
    </citation>
    <scope>NUCLEOTIDE SEQUENCE</scope>
    <source>
        <strain evidence="1">E7-10</strain>
    </source>
</reference>
<protein>
    <recommendedName>
        <fullName evidence="3">Galactosyltransferase Lgt5</fullName>
    </recommendedName>
</protein>
<keyword evidence="2" id="KW-1185">Reference proteome</keyword>
<sequence length="252" mass="28075">MLPAINALWIGPVLGPVHASCLVSFARAGHRVVLHAFDEIEDVPEGIELFDATRLMARDEIIRHNSGSLALASDIYRYRIQREAMGIYVDCDVYCLKPFPGDDYLFGWEADDLIGTAVQRIPAGSELLSSMMEASENPAFIPPWYSRRKVRKLMLRKLSGKRPNLSDLDWGSIGPDLLTHHLKRLGMEDAAKPADWFYPVSPKHKSLLNEPGLDFSDLSTNRSLAIHLWSSKTLDGGIAEGSVLARMTSMLD</sequence>
<dbReference type="InterPro" id="IPR029044">
    <property type="entry name" value="Nucleotide-diphossugar_trans"/>
</dbReference>
<gene>
    <name evidence="1" type="ORF">OOZ53_15400</name>
</gene>
<comment type="caution">
    <text evidence="1">The sequence shown here is derived from an EMBL/GenBank/DDBJ whole genome shotgun (WGS) entry which is preliminary data.</text>
</comment>
<dbReference type="RefSeq" id="WP_271090536.1">
    <property type="nucleotide sequence ID" value="NZ_JAPJZH010000009.1"/>
</dbReference>
<dbReference type="Gene3D" id="3.90.550.20">
    <property type="match status" value="1"/>
</dbReference>